<dbReference type="Proteomes" id="UP000002754">
    <property type="component" value="Unassembled WGS sequence"/>
</dbReference>
<comment type="similarity">
    <text evidence="1">Belongs to the bactofilin family.</text>
</comment>
<dbReference type="PANTHER" id="PTHR35024">
    <property type="entry name" value="HYPOTHETICAL CYTOSOLIC PROTEIN"/>
    <property type="match status" value="1"/>
</dbReference>
<evidence type="ECO:0000313" key="4">
    <source>
        <dbReference type="Proteomes" id="UP000002754"/>
    </source>
</evidence>
<reference evidence="3 5" key="2">
    <citation type="submission" date="2014-01" db="EMBL/GenBank/DDBJ databases">
        <title>Draft genome sequencing of Bacillus alcalophilus CGMCC 1.3604.</title>
        <authorList>
            <person name="Yang J."/>
            <person name="Diao L."/>
            <person name="Yang S."/>
        </authorList>
    </citation>
    <scope>NUCLEOTIDE SEQUENCE [LARGE SCALE GENOMIC DNA]</scope>
    <source>
        <strain evidence="3 5">CGMCC 1.3604</strain>
    </source>
</reference>
<dbReference type="STRING" id="1218173.BALCAV_0214715"/>
<protein>
    <recommendedName>
        <fullName evidence="6">Cytoplasmic protein</fullName>
    </recommendedName>
</protein>
<dbReference type="eggNOG" id="COG1664">
    <property type="taxonomic scope" value="Bacteria"/>
</dbReference>
<dbReference type="AlphaFoldDB" id="A0A094WIM2"/>
<dbReference type="InterPro" id="IPR007607">
    <property type="entry name" value="BacA/B"/>
</dbReference>
<organism evidence="2 4">
    <name type="scientific">Alkalihalobacillus alcalophilus ATCC 27647 = CGMCC 1.3604</name>
    <dbReference type="NCBI Taxonomy" id="1218173"/>
    <lineage>
        <taxon>Bacteria</taxon>
        <taxon>Bacillati</taxon>
        <taxon>Bacillota</taxon>
        <taxon>Bacilli</taxon>
        <taxon>Bacillales</taxon>
        <taxon>Bacillaceae</taxon>
        <taxon>Alkalihalobacillus</taxon>
    </lineage>
</organism>
<keyword evidence="4" id="KW-1185">Reference proteome</keyword>
<dbReference type="RefSeq" id="WP_003324055.1">
    <property type="nucleotide sequence ID" value="NZ_ALPT02000050.1"/>
</dbReference>
<comment type="caution">
    <text evidence="2">The sequence shown here is derived from an EMBL/GenBank/DDBJ whole genome shotgun (WGS) entry which is preliminary data.</text>
</comment>
<proteinExistence type="inferred from homology"/>
<evidence type="ECO:0000313" key="2">
    <source>
        <dbReference type="EMBL" id="KGA96681.1"/>
    </source>
</evidence>
<evidence type="ECO:0000313" key="5">
    <source>
        <dbReference type="Proteomes" id="UP000297014"/>
    </source>
</evidence>
<dbReference type="Pfam" id="PF04519">
    <property type="entry name" value="Bactofilin"/>
    <property type="match status" value="1"/>
</dbReference>
<name>A0A094WIM2_ALKAL</name>
<dbReference type="EMBL" id="ALPT02000050">
    <property type="protein sequence ID" value="KGA96681.1"/>
    <property type="molecule type" value="Genomic_DNA"/>
</dbReference>
<evidence type="ECO:0000313" key="3">
    <source>
        <dbReference type="EMBL" id="THG89396.1"/>
    </source>
</evidence>
<evidence type="ECO:0000256" key="1">
    <source>
        <dbReference type="ARBA" id="ARBA00044755"/>
    </source>
</evidence>
<dbReference type="PANTHER" id="PTHR35024:SF4">
    <property type="entry name" value="POLYMER-FORMING CYTOSKELETAL PROTEIN"/>
    <property type="match status" value="1"/>
</dbReference>
<dbReference type="OrthoDB" id="1730007at2"/>
<sequence>MEREVFVKGRGDLVISGSGSTGGGEYNAVRISGSGRVNGDIKCIDFICSGSSKVEGSIHSEKIVINGSTKVVGDVRSKEVIKVNGSSVFEGNVYHRKFKINGSSRVIGDTTGEHLYLNGIVKMEGDCEVEYAKLDGSFKIEGLLSADKIEVELNGRSYAKEIGGEKITVQKIGSLSGFLDRFLKPLAKELTAEMVEGDAIELEYTKAKVVRGNKVKIGPGCIIDLVEYKEDVSIHADAQVKEKRKV</sequence>
<evidence type="ECO:0008006" key="6">
    <source>
        <dbReference type="Google" id="ProtNLM"/>
    </source>
</evidence>
<dbReference type="Proteomes" id="UP000297014">
    <property type="component" value="Unassembled WGS sequence"/>
</dbReference>
<dbReference type="EMBL" id="JALP01000237">
    <property type="protein sequence ID" value="THG89396.1"/>
    <property type="molecule type" value="Genomic_DNA"/>
</dbReference>
<gene>
    <name evidence="3" type="ORF">AJ85_17975</name>
    <name evidence="2" type="ORF">BALCAV_0214715</name>
</gene>
<accession>A0A094WIM2</accession>
<reference evidence="2 4" key="1">
    <citation type="journal article" date="2014" name="Genome Announc.">
        <title>Draft Genome Sequence of Bacillus alcalophilus AV1934, a Classic Alkaliphile Isolated from Human Feces in 1934.</title>
        <authorList>
            <person name="Attie O."/>
            <person name="Jayaprakash A."/>
            <person name="Shah H."/>
            <person name="Paulsen I.T."/>
            <person name="Morino M."/>
            <person name="Takahashi Y."/>
            <person name="Narumi I."/>
            <person name="Sachidanandam R."/>
            <person name="Satoh K."/>
            <person name="Ito M."/>
            <person name="Krulwich T.A."/>
        </authorList>
    </citation>
    <scope>NUCLEOTIDE SEQUENCE [LARGE SCALE GENOMIC DNA]</scope>
    <source>
        <strain evidence="2 4">AV1934</strain>
    </source>
</reference>